<dbReference type="Proteomes" id="UP000242752">
    <property type="component" value="Unassembled WGS sequence"/>
</dbReference>
<evidence type="ECO:0000313" key="3">
    <source>
        <dbReference type="Proteomes" id="UP000242752"/>
    </source>
</evidence>
<gene>
    <name evidence="2" type="ORF">CD122_08830</name>
</gene>
<feature type="domain" description="N-acetyltransferase" evidence="1">
    <location>
        <begin position="1"/>
        <end position="186"/>
    </location>
</feature>
<dbReference type="InterPro" id="IPR000182">
    <property type="entry name" value="GNAT_dom"/>
</dbReference>
<dbReference type="PROSITE" id="PS51186">
    <property type="entry name" value="GNAT"/>
    <property type="match status" value="1"/>
</dbReference>
<reference evidence="2 3" key="1">
    <citation type="submission" date="2017-08" db="EMBL/GenBank/DDBJ databases">
        <title>Draft genome sequences of 64 type strains of genus Staph aureus.</title>
        <authorList>
            <person name="Cole K."/>
            <person name="Golubchik T."/>
            <person name="Russell J."/>
            <person name="Foster D."/>
            <person name="Llewelyn M."/>
            <person name="Wilson D."/>
            <person name="Crook D."/>
            <person name="Paul J."/>
        </authorList>
    </citation>
    <scope>NUCLEOTIDE SEQUENCE [LARGE SCALE GENOMIC DNA]</scope>
    <source>
        <strain evidence="2 3">DSM 21968</strain>
    </source>
</reference>
<dbReference type="PANTHER" id="PTHR43259:SF1">
    <property type="entry name" value="N-ACETYLTRANSFERASE DOMAIN-CONTAINING PROTEIN"/>
    <property type="match status" value="1"/>
</dbReference>
<dbReference type="AlphaFoldDB" id="A0A2K3YKQ2"/>
<name>A0A2K3YKQ2_9STAP</name>
<dbReference type="GO" id="GO:0016747">
    <property type="term" value="F:acyltransferase activity, transferring groups other than amino-acyl groups"/>
    <property type="evidence" value="ECO:0007669"/>
    <property type="project" value="InterPro"/>
</dbReference>
<evidence type="ECO:0000259" key="1">
    <source>
        <dbReference type="PROSITE" id="PS51186"/>
    </source>
</evidence>
<proteinExistence type="predicted"/>
<comment type="caution">
    <text evidence="2">The sequence shown here is derived from an EMBL/GenBank/DDBJ whole genome shotgun (WGS) entry which is preliminary data.</text>
</comment>
<sequence>MIRKAEEKDIHAIAELTYIIWQDMELEIVTRYPKAQVIEAIEQSTTKVHYRNHLSHVRVYEIDGNVAGMIVAYPGAHEQMYETAWASLAVAETMPLSTVTPLPVMESDTTDTYIESVATFPEYRGRGVASQLLKDLIESNQETTWSLNCDYDNEGALYLYKKLGFEVKKEQQLYNHDYYYMTYTGVTNEYVRA</sequence>
<evidence type="ECO:0000313" key="2">
    <source>
        <dbReference type="EMBL" id="PNZ26180.1"/>
    </source>
</evidence>
<dbReference type="Pfam" id="PF00583">
    <property type="entry name" value="Acetyltransf_1"/>
    <property type="match status" value="1"/>
</dbReference>
<dbReference type="PANTHER" id="PTHR43259">
    <property type="entry name" value="SPT10P"/>
    <property type="match status" value="1"/>
</dbReference>
<dbReference type="EMBL" id="PPRF01000059">
    <property type="protein sequence ID" value="PNZ26180.1"/>
    <property type="molecule type" value="Genomic_DNA"/>
</dbReference>
<dbReference type="InterPro" id="IPR052829">
    <property type="entry name" value="N-acetyltransferase_domain"/>
</dbReference>
<protein>
    <submittedName>
        <fullName evidence="2">GNAT family N-acetyltransferase</fullName>
    </submittedName>
</protein>
<organism evidence="2 3">
    <name type="scientific">Staphylococcus rostri</name>
    <dbReference type="NCBI Taxonomy" id="522262"/>
    <lineage>
        <taxon>Bacteria</taxon>
        <taxon>Bacillati</taxon>
        <taxon>Bacillota</taxon>
        <taxon>Bacilli</taxon>
        <taxon>Bacillales</taxon>
        <taxon>Staphylococcaceae</taxon>
        <taxon>Staphylococcus</taxon>
    </lineage>
</organism>
<dbReference type="Gene3D" id="3.40.630.30">
    <property type="match status" value="1"/>
</dbReference>
<dbReference type="RefSeq" id="WP_103358617.1">
    <property type="nucleotide sequence ID" value="NZ_CP113107.1"/>
</dbReference>
<keyword evidence="3" id="KW-1185">Reference proteome</keyword>
<keyword evidence="2" id="KW-0808">Transferase</keyword>
<dbReference type="InterPro" id="IPR016181">
    <property type="entry name" value="Acyl_CoA_acyltransferase"/>
</dbReference>
<accession>A0A2K3YKQ2</accession>
<dbReference type="CDD" id="cd04301">
    <property type="entry name" value="NAT_SF"/>
    <property type="match status" value="1"/>
</dbReference>
<dbReference type="SUPFAM" id="SSF55729">
    <property type="entry name" value="Acyl-CoA N-acyltransferases (Nat)"/>
    <property type="match status" value="1"/>
</dbReference>
<dbReference type="OrthoDB" id="5319888at2"/>